<gene>
    <name evidence="1" type="ORF">E1A91_D02G146800v1</name>
</gene>
<dbReference type="AlphaFoldDB" id="A0A5D2VW98"/>
<organism evidence="1 2">
    <name type="scientific">Gossypium mustelinum</name>
    <name type="common">Cotton</name>
    <name type="synonym">Gossypium caicoense</name>
    <dbReference type="NCBI Taxonomy" id="34275"/>
    <lineage>
        <taxon>Eukaryota</taxon>
        <taxon>Viridiplantae</taxon>
        <taxon>Streptophyta</taxon>
        <taxon>Embryophyta</taxon>
        <taxon>Tracheophyta</taxon>
        <taxon>Spermatophyta</taxon>
        <taxon>Magnoliopsida</taxon>
        <taxon>eudicotyledons</taxon>
        <taxon>Gunneridae</taxon>
        <taxon>Pentapetalae</taxon>
        <taxon>rosids</taxon>
        <taxon>malvids</taxon>
        <taxon>Malvales</taxon>
        <taxon>Malvaceae</taxon>
        <taxon>Malvoideae</taxon>
        <taxon>Gossypium</taxon>
    </lineage>
</organism>
<sequence length="71" mass="8280">MVQNCCFRCLCCNFYFCKIEISKIYLCFSDSLICLSSESISSSSELSISNKIQWKRISNWVNTQHSMTTKF</sequence>
<keyword evidence="2" id="KW-1185">Reference proteome</keyword>
<dbReference type="EMBL" id="CM017650">
    <property type="protein sequence ID" value="TYI93605.1"/>
    <property type="molecule type" value="Genomic_DNA"/>
</dbReference>
<evidence type="ECO:0000313" key="1">
    <source>
        <dbReference type="EMBL" id="TYI93605.1"/>
    </source>
</evidence>
<evidence type="ECO:0000313" key="2">
    <source>
        <dbReference type="Proteomes" id="UP000323597"/>
    </source>
</evidence>
<proteinExistence type="predicted"/>
<dbReference type="Proteomes" id="UP000323597">
    <property type="component" value="Chromosome D02"/>
</dbReference>
<accession>A0A5D2VW98</accession>
<reference evidence="1 2" key="1">
    <citation type="submission" date="2019-07" db="EMBL/GenBank/DDBJ databases">
        <title>WGS assembly of Gossypium mustelinum.</title>
        <authorList>
            <person name="Chen Z.J."/>
            <person name="Sreedasyam A."/>
            <person name="Ando A."/>
            <person name="Song Q."/>
            <person name="De L."/>
            <person name="Hulse-Kemp A."/>
            <person name="Ding M."/>
            <person name="Ye W."/>
            <person name="Kirkbride R."/>
            <person name="Jenkins J."/>
            <person name="Plott C."/>
            <person name="Lovell J."/>
            <person name="Lin Y.-M."/>
            <person name="Vaughn R."/>
            <person name="Liu B."/>
            <person name="Li W."/>
            <person name="Simpson S."/>
            <person name="Scheffler B."/>
            <person name="Saski C."/>
            <person name="Grover C."/>
            <person name="Hu G."/>
            <person name="Conover J."/>
            <person name="Carlson J."/>
            <person name="Shu S."/>
            <person name="Boston L."/>
            <person name="Williams M."/>
            <person name="Peterson D."/>
            <person name="Mcgee K."/>
            <person name="Jones D."/>
            <person name="Wendel J."/>
            <person name="Stelly D."/>
            <person name="Grimwood J."/>
            <person name="Schmutz J."/>
        </authorList>
    </citation>
    <scope>NUCLEOTIDE SEQUENCE [LARGE SCALE GENOMIC DNA]</scope>
    <source>
        <strain evidence="1">1408120.09</strain>
    </source>
</reference>
<name>A0A5D2VW98_GOSMU</name>
<protein>
    <submittedName>
        <fullName evidence="1">Uncharacterized protein</fullName>
    </submittedName>
</protein>